<evidence type="ECO:0000256" key="9">
    <source>
        <dbReference type="ARBA" id="ARBA00023180"/>
    </source>
</evidence>
<dbReference type="OrthoDB" id="426438at2759"/>
<evidence type="ECO:0000313" key="13">
    <source>
        <dbReference type="EMBL" id="TNV79933.1"/>
    </source>
</evidence>
<keyword evidence="9" id="KW-0325">Glycoprotein</keyword>
<gene>
    <name evidence="13" type="ORF">FGO68_gene6138</name>
</gene>
<evidence type="ECO:0000256" key="5">
    <source>
        <dbReference type="ARBA" id="ARBA00022692"/>
    </source>
</evidence>
<dbReference type="InterPro" id="IPR019306">
    <property type="entry name" value="TMEM231"/>
</dbReference>
<keyword evidence="6 12" id="KW-1133">Transmembrane helix</keyword>
<dbReference type="AlphaFoldDB" id="A0A8J8NRU3"/>
<evidence type="ECO:0000256" key="10">
    <source>
        <dbReference type="ARBA" id="ARBA00023273"/>
    </source>
</evidence>
<comment type="subcellular location">
    <subcellularLocation>
        <location evidence="1">Cell projection</location>
        <location evidence="1">Cilium membrane</location>
        <topology evidence="1">Multi-pass membrane protein</topology>
    </subcellularLocation>
</comment>
<keyword evidence="4" id="KW-1003">Cell membrane</keyword>
<keyword evidence="10" id="KW-0966">Cell projection</keyword>
<proteinExistence type="inferred from homology"/>
<sequence>MGGLNSWTLHTDYYQRKFITGNYCSLAFLFHVFVLATLVILPFVLTFYSGNFWAKIDVQSEQPKVTYQQNLYAQFLFVDPQNPAIRQSYIWSTSKAIRDAGDNLLATPQVRSSHQDFDRDGRAERWNISMRVRKPVLAIMPASLSQGTVIVGFDYETSDVAKIKMDTLAVVNLNNLPSVSTYQTVKKVKTVGTLELRQETPVRYQRSIRTIYNDDLFSYLEYEGLTQFLTHRYYNGQRNETTHYNAKPLTITRGIPSEDNYVDIEIIIDIPREQRITYAPGVWEVLKFAWIQYYSFFALLYVFLYHFFYGFIIKNKVFDSMEISEVNVNSLLQSKKKCL</sequence>
<evidence type="ECO:0000256" key="11">
    <source>
        <dbReference type="ARBA" id="ARBA00024803"/>
    </source>
</evidence>
<keyword evidence="8 12" id="KW-0472">Membrane</keyword>
<evidence type="ECO:0000256" key="4">
    <source>
        <dbReference type="ARBA" id="ARBA00022475"/>
    </source>
</evidence>
<evidence type="ECO:0000256" key="7">
    <source>
        <dbReference type="ARBA" id="ARBA00023069"/>
    </source>
</evidence>
<dbReference type="GO" id="GO:0032880">
    <property type="term" value="P:regulation of protein localization"/>
    <property type="evidence" value="ECO:0007669"/>
    <property type="project" value="TreeGrafter"/>
</dbReference>
<dbReference type="GO" id="GO:0035869">
    <property type="term" value="C:ciliary transition zone"/>
    <property type="evidence" value="ECO:0007669"/>
    <property type="project" value="TreeGrafter"/>
</dbReference>
<evidence type="ECO:0000256" key="2">
    <source>
        <dbReference type="ARBA" id="ARBA00009082"/>
    </source>
</evidence>
<evidence type="ECO:0000313" key="14">
    <source>
        <dbReference type="Proteomes" id="UP000785679"/>
    </source>
</evidence>
<evidence type="ECO:0000256" key="12">
    <source>
        <dbReference type="SAM" id="Phobius"/>
    </source>
</evidence>
<keyword evidence="7" id="KW-0969">Cilium</keyword>
<dbReference type="Proteomes" id="UP000785679">
    <property type="component" value="Unassembled WGS sequence"/>
</dbReference>
<comment type="similarity">
    <text evidence="2">Belongs to the TMEM231 family.</text>
</comment>
<feature type="transmembrane region" description="Helical" evidence="12">
    <location>
        <begin position="26"/>
        <end position="48"/>
    </location>
</feature>
<dbReference type="PANTHER" id="PTHR14605">
    <property type="entry name" value="CHST5 PROTEIN"/>
    <property type="match status" value="1"/>
</dbReference>
<organism evidence="13 14">
    <name type="scientific">Halteria grandinella</name>
    <dbReference type="NCBI Taxonomy" id="5974"/>
    <lineage>
        <taxon>Eukaryota</taxon>
        <taxon>Sar</taxon>
        <taxon>Alveolata</taxon>
        <taxon>Ciliophora</taxon>
        <taxon>Intramacronucleata</taxon>
        <taxon>Spirotrichea</taxon>
        <taxon>Stichotrichia</taxon>
        <taxon>Sporadotrichida</taxon>
        <taxon>Halteriidae</taxon>
        <taxon>Halteria</taxon>
    </lineage>
</organism>
<evidence type="ECO:0000256" key="6">
    <source>
        <dbReference type="ARBA" id="ARBA00022989"/>
    </source>
</evidence>
<reference evidence="13" key="1">
    <citation type="submission" date="2019-06" db="EMBL/GenBank/DDBJ databases">
        <authorList>
            <person name="Zheng W."/>
        </authorList>
    </citation>
    <scope>NUCLEOTIDE SEQUENCE</scope>
    <source>
        <strain evidence="13">QDHG01</strain>
    </source>
</reference>
<name>A0A8J8NRU3_HALGN</name>
<evidence type="ECO:0000256" key="1">
    <source>
        <dbReference type="ARBA" id="ARBA00004272"/>
    </source>
</evidence>
<evidence type="ECO:0000256" key="3">
    <source>
        <dbReference type="ARBA" id="ARBA00015087"/>
    </source>
</evidence>
<comment type="function">
    <text evidence="11">Transmembrane component of the tectonic-like complex, a complex localized at the transition zone of primary cilia and acting as a barrier that prevents diffusion of transmembrane proteins between the cilia and plasma membranes. Required for ciliogenesis and sonic hedgehog/SHH signaling.</text>
</comment>
<protein>
    <recommendedName>
        <fullName evidence="3">Transmembrane protein 231</fullName>
    </recommendedName>
</protein>
<dbReference type="GO" id="GO:0060170">
    <property type="term" value="C:ciliary membrane"/>
    <property type="evidence" value="ECO:0007669"/>
    <property type="project" value="UniProtKB-SubCell"/>
</dbReference>
<accession>A0A8J8NRU3</accession>
<evidence type="ECO:0000256" key="8">
    <source>
        <dbReference type="ARBA" id="ARBA00023136"/>
    </source>
</evidence>
<keyword evidence="5 12" id="KW-0812">Transmembrane</keyword>
<dbReference type="GO" id="GO:0060271">
    <property type="term" value="P:cilium assembly"/>
    <property type="evidence" value="ECO:0007669"/>
    <property type="project" value="TreeGrafter"/>
</dbReference>
<dbReference type="PANTHER" id="PTHR14605:SF1">
    <property type="entry name" value="TRANSMEMBRANE PROTEIN 231"/>
    <property type="match status" value="1"/>
</dbReference>
<feature type="transmembrane region" description="Helical" evidence="12">
    <location>
        <begin position="293"/>
        <end position="312"/>
    </location>
</feature>
<dbReference type="EMBL" id="RRYP01008211">
    <property type="protein sequence ID" value="TNV79933.1"/>
    <property type="molecule type" value="Genomic_DNA"/>
</dbReference>
<comment type="caution">
    <text evidence="13">The sequence shown here is derived from an EMBL/GenBank/DDBJ whole genome shotgun (WGS) entry which is preliminary data.</text>
</comment>
<dbReference type="Pfam" id="PF10149">
    <property type="entry name" value="TM231"/>
    <property type="match status" value="1"/>
</dbReference>
<keyword evidence="14" id="KW-1185">Reference proteome</keyword>